<evidence type="ECO:0000313" key="3">
    <source>
        <dbReference type="EMBL" id="QYA06973.1"/>
    </source>
</evidence>
<dbReference type="OrthoDB" id="9810880at2"/>
<evidence type="ECO:0000313" key="4">
    <source>
        <dbReference type="Proteomes" id="UP000298545"/>
    </source>
</evidence>
<dbReference type="KEGG" id="alf:CFBP5473_06435"/>
<sequence length="125" mass="14310">MNLNQVSVAMPDLDKGWDFYCALGLEPIVDSRPNYVRFLCPDGGSTFSLYKGETVSNGTTIYFECDDLDSVFERLMAAGIEFLHPPRDERWLWRQAELLDPAGNRLTLYHAGDNRLNPPWRVPRS</sequence>
<evidence type="ECO:0000313" key="5">
    <source>
        <dbReference type="Proteomes" id="UP000826513"/>
    </source>
</evidence>
<evidence type="ECO:0000259" key="1">
    <source>
        <dbReference type="PROSITE" id="PS51819"/>
    </source>
</evidence>
<reference evidence="3 5" key="2">
    <citation type="submission" date="2021-03" db="EMBL/GenBank/DDBJ databases">
        <title>Rapid diversification of plasmids in a genus of pathogenic and nitrogen fixing bacteria.</title>
        <authorList>
            <person name="Weisberg A.J."/>
            <person name="Miller M."/>
            <person name="Ream W."/>
            <person name="Grunwald N.J."/>
            <person name="Chang J.H."/>
        </authorList>
    </citation>
    <scope>NUCLEOTIDE SEQUENCE [LARGE SCALE GENOMIC DNA]</scope>
    <source>
        <strain evidence="3 5">AF3.44</strain>
    </source>
</reference>
<evidence type="ECO:0000313" key="2">
    <source>
        <dbReference type="EMBL" id="QCI97586.1"/>
    </source>
</evidence>
<reference evidence="2 4" key="1">
    <citation type="submission" date="2019-04" db="EMBL/GenBank/DDBJ databases">
        <title>Complete genome sequence of Agrobacterium larrymoorei CFBP5473.</title>
        <authorList>
            <person name="Haryono M."/>
            <person name="Chou L."/>
            <person name="Lin Y.-C."/>
            <person name="Lai E.-M."/>
            <person name="Kuo C.-H."/>
        </authorList>
    </citation>
    <scope>NUCLEOTIDE SEQUENCE [LARGE SCALE GENOMIC DNA]</scope>
    <source>
        <strain evidence="2 4">CFBP5473</strain>
    </source>
</reference>
<feature type="domain" description="VOC" evidence="1">
    <location>
        <begin position="2"/>
        <end position="111"/>
    </location>
</feature>
<gene>
    <name evidence="2" type="ORF">CFBP5473_06435</name>
    <name evidence="3" type="ORF">J5285_13250</name>
</gene>
<dbReference type="Proteomes" id="UP000298545">
    <property type="component" value="Chromosome circular"/>
</dbReference>
<dbReference type="Proteomes" id="UP000826513">
    <property type="component" value="Chromosome 1"/>
</dbReference>
<dbReference type="STRING" id="1367849.GCA_000518585_03295"/>
<dbReference type="SUPFAM" id="SSF54593">
    <property type="entry name" value="Glyoxalase/Bleomycin resistance protein/Dihydroxybiphenyl dioxygenase"/>
    <property type="match status" value="1"/>
</dbReference>
<dbReference type="InterPro" id="IPR029068">
    <property type="entry name" value="Glyas_Bleomycin-R_OHBP_Dase"/>
</dbReference>
<proteinExistence type="predicted"/>
<name>A0A4D7DT85_9HYPH</name>
<keyword evidence="5" id="KW-1185">Reference proteome</keyword>
<dbReference type="AlphaFoldDB" id="A0A4D7DT85"/>
<accession>A0A4D7DT85</accession>
<protein>
    <submittedName>
        <fullName evidence="2">VOC family protein</fullName>
    </submittedName>
</protein>
<dbReference type="InterPro" id="IPR037523">
    <property type="entry name" value="VOC_core"/>
</dbReference>
<dbReference type="EMBL" id="CP072167">
    <property type="protein sequence ID" value="QYA06973.1"/>
    <property type="molecule type" value="Genomic_DNA"/>
</dbReference>
<dbReference type="RefSeq" id="WP_027677396.1">
    <property type="nucleotide sequence ID" value="NZ_CP039691.1"/>
</dbReference>
<dbReference type="Gene3D" id="3.10.180.10">
    <property type="entry name" value="2,3-Dihydroxybiphenyl 1,2-Dioxygenase, domain 1"/>
    <property type="match status" value="1"/>
</dbReference>
<dbReference type="Pfam" id="PF00903">
    <property type="entry name" value="Glyoxalase"/>
    <property type="match status" value="1"/>
</dbReference>
<dbReference type="InterPro" id="IPR004360">
    <property type="entry name" value="Glyas_Fos-R_dOase_dom"/>
</dbReference>
<dbReference type="PROSITE" id="PS51819">
    <property type="entry name" value="VOC"/>
    <property type="match status" value="1"/>
</dbReference>
<dbReference type="EMBL" id="CP039691">
    <property type="protein sequence ID" value="QCI97586.1"/>
    <property type="molecule type" value="Genomic_DNA"/>
</dbReference>
<organism evidence="2 4">
    <name type="scientific">Agrobacterium larrymoorei</name>
    <dbReference type="NCBI Taxonomy" id="160699"/>
    <lineage>
        <taxon>Bacteria</taxon>
        <taxon>Pseudomonadati</taxon>
        <taxon>Pseudomonadota</taxon>
        <taxon>Alphaproteobacteria</taxon>
        <taxon>Hyphomicrobiales</taxon>
        <taxon>Rhizobiaceae</taxon>
        <taxon>Rhizobium/Agrobacterium group</taxon>
        <taxon>Agrobacterium</taxon>
    </lineage>
</organism>
<dbReference type="CDD" id="cd06587">
    <property type="entry name" value="VOC"/>
    <property type="match status" value="1"/>
</dbReference>